<name>A0A379FHV9_PROMI</name>
<organism evidence="1 2">
    <name type="scientific">Proteus mirabilis</name>
    <dbReference type="NCBI Taxonomy" id="584"/>
    <lineage>
        <taxon>Bacteria</taxon>
        <taxon>Pseudomonadati</taxon>
        <taxon>Pseudomonadota</taxon>
        <taxon>Gammaproteobacteria</taxon>
        <taxon>Enterobacterales</taxon>
        <taxon>Morganellaceae</taxon>
        <taxon>Proteus</taxon>
    </lineage>
</organism>
<reference evidence="1 2" key="1">
    <citation type="submission" date="2018-06" db="EMBL/GenBank/DDBJ databases">
        <authorList>
            <consortium name="Pathogen Informatics"/>
            <person name="Doyle S."/>
        </authorList>
    </citation>
    <scope>NUCLEOTIDE SEQUENCE [LARGE SCALE GENOMIC DNA]</scope>
    <source>
        <strain evidence="1 2">NCTC11938</strain>
    </source>
</reference>
<protein>
    <submittedName>
        <fullName evidence="1">Uncharacterized protein</fullName>
    </submittedName>
</protein>
<dbReference type="AlphaFoldDB" id="A0A379FHV9"/>
<gene>
    <name evidence="1" type="ORF">NCTC11938_01692</name>
</gene>
<proteinExistence type="predicted"/>
<sequence length="65" mass="7634">MINLTPYSDSSISFLRSIINSKNRGDYKDRISNLFNSLNTYYQNYDTSFDNNTLNLIQQSLIFQI</sequence>
<evidence type="ECO:0000313" key="1">
    <source>
        <dbReference type="EMBL" id="SUC20228.1"/>
    </source>
</evidence>
<dbReference type="Proteomes" id="UP000254191">
    <property type="component" value="Unassembled WGS sequence"/>
</dbReference>
<accession>A0A379FHV9</accession>
<dbReference type="EMBL" id="UGTS01000004">
    <property type="protein sequence ID" value="SUC20228.1"/>
    <property type="molecule type" value="Genomic_DNA"/>
</dbReference>
<evidence type="ECO:0000313" key="2">
    <source>
        <dbReference type="Proteomes" id="UP000254191"/>
    </source>
</evidence>